<evidence type="ECO:0008006" key="3">
    <source>
        <dbReference type="Google" id="ProtNLM"/>
    </source>
</evidence>
<name>K0RJ43_THAOC</name>
<evidence type="ECO:0000313" key="2">
    <source>
        <dbReference type="Proteomes" id="UP000266841"/>
    </source>
</evidence>
<comment type="caution">
    <text evidence="1">The sequence shown here is derived from an EMBL/GenBank/DDBJ whole genome shotgun (WGS) entry which is preliminary data.</text>
</comment>
<organism evidence="1 2">
    <name type="scientific">Thalassiosira oceanica</name>
    <name type="common">Marine diatom</name>
    <dbReference type="NCBI Taxonomy" id="159749"/>
    <lineage>
        <taxon>Eukaryota</taxon>
        <taxon>Sar</taxon>
        <taxon>Stramenopiles</taxon>
        <taxon>Ochrophyta</taxon>
        <taxon>Bacillariophyta</taxon>
        <taxon>Coscinodiscophyceae</taxon>
        <taxon>Thalassiosirophycidae</taxon>
        <taxon>Thalassiosirales</taxon>
        <taxon>Thalassiosiraceae</taxon>
        <taxon>Thalassiosira</taxon>
    </lineage>
</organism>
<proteinExistence type="predicted"/>
<dbReference type="Proteomes" id="UP000266841">
    <property type="component" value="Unassembled WGS sequence"/>
</dbReference>
<feature type="non-terminal residue" evidence="1">
    <location>
        <position position="181"/>
    </location>
</feature>
<accession>K0RJ43</accession>
<keyword evidence="2" id="KW-1185">Reference proteome</keyword>
<dbReference type="AlphaFoldDB" id="K0RJ43"/>
<dbReference type="EMBL" id="AGNL01038201">
    <property type="protein sequence ID" value="EJK53230.1"/>
    <property type="molecule type" value="Genomic_DNA"/>
</dbReference>
<evidence type="ECO:0000313" key="1">
    <source>
        <dbReference type="EMBL" id="EJK53230.1"/>
    </source>
</evidence>
<protein>
    <recommendedName>
        <fullName evidence="3">RING-type domain-containing protein</fullName>
    </recommendedName>
</protein>
<reference evidence="1 2" key="1">
    <citation type="journal article" date="2012" name="Genome Biol.">
        <title>Genome and low-iron response of an oceanic diatom adapted to chronic iron limitation.</title>
        <authorList>
            <person name="Lommer M."/>
            <person name="Specht M."/>
            <person name="Roy A.S."/>
            <person name="Kraemer L."/>
            <person name="Andreson R."/>
            <person name="Gutowska M.A."/>
            <person name="Wolf J."/>
            <person name="Bergner S.V."/>
            <person name="Schilhabel M.B."/>
            <person name="Klostermeier U.C."/>
            <person name="Beiko R.G."/>
            <person name="Rosenstiel P."/>
            <person name="Hippler M."/>
            <person name="Laroche J."/>
        </authorList>
    </citation>
    <scope>NUCLEOTIDE SEQUENCE [LARGE SCALE GENOMIC DNA]</scope>
    <source>
        <strain evidence="1 2">CCMP1005</strain>
    </source>
</reference>
<sequence>MERGESCCHNFRKLSPAVAALNMKGRVSLPKPIKWCTLDLFGILSLSSSGISDEEDAGHSTSAFAQRCFAQASAAPRAAGDCRGRCSLTRIFDCGSGWKPKYACDRPEGEQRRRCPLCRGAIPPSQEQIAEMKLYKSLMQDTSDPDYEVYAARGVKQFEEQYGKDWDGTIIEYDDDFLNLP</sequence>
<gene>
    <name evidence="1" type="ORF">THAOC_27383</name>
</gene>